<evidence type="ECO:0000313" key="5">
    <source>
        <dbReference type="EMBL" id="QSX35016.1"/>
    </source>
</evidence>
<comment type="cofactor">
    <cofactor evidence="1">
        <name>pyridoxal 5'-phosphate</name>
        <dbReference type="ChEBI" id="CHEBI:597326"/>
    </cofactor>
</comment>
<keyword evidence="6" id="KW-1185">Reference proteome</keyword>
<dbReference type="InterPro" id="IPR027278">
    <property type="entry name" value="ACCD_DCysDesulf"/>
</dbReference>
<feature type="domain" description="Tryptophan synthase beta chain-like PALP" evidence="4">
    <location>
        <begin position="14"/>
        <end position="200"/>
    </location>
</feature>
<evidence type="ECO:0000313" key="6">
    <source>
        <dbReference type="Proteomes" id="UP000662770"/>
    </source>
</evidence>
<protein>
    <submittedName>
        <fullName evidence="5">Pyridoxal-phosphate dependent enzyme</fullName>
    </submittedName>
</protein>
<dbReference type="Proteomes" id="UP000662770">
    <property type="component" value="Chromosome"/>
</dbReference>
<keyword evidence="3" id="KW-0663">Pyridoxal phosphate</keyword>
<evidence type="ECO:0000256" key="3">
    <source>
        <dbReference type="ARBA" id="ARBA00022898"/>
    </source>
</evidence>
<evidence type="ECO:0000259" key="4">
    <source>
        <dbReference type="Pfam" id="PF00291"/>
    </source>
</evidence>
<dbReference type="InterPro" id="IPR001926">
    <property type="entry name" value="TrpB-like_PALP"/>
</dbReference>
<dbReference type="PANTHER" id="PTHR43780:SF2">
    <property type="entry name" value="1-AMINOCYCLOPROPANE-1-CARBOXYLATE DEAMINASE-RELATED"/>
    <property type="match status" value="1"/>
</dbReference>
<evidence type="ECO:0000256" key="2">
    <source>
        <dbReference type="ARBA" id="ARBA00008639"/>
    </source>
</evidence>
<gene>
    <name evidence="5" type="ORF">JYB87_07300</name>
</gene>
<organism evidence="5 6">
    <name type="scientific">Shewanella avicenniae</name>
    <dbReference type="NCBI Taxonomy" id="2814294"/>
    <lineage>
        <taxon>Bacteria</taxon>
        <taxon>Pseudomonadati</taxon>
        <taxon>Pseudomonadota</taxon>
        <taxon>Gammaproteobacteria</taxon>
        <taxon>Alteromonadales</taxon>
        <taxon>Shewanellaceae</taxon>
        <taxon>Shewanella</taxon>
    </lineage>
</organism>
<dbReference type="PANTHER" id="PTHR43780">
    <property type="entry name" value="1-AMINOCYCLOPROPANE-1-CARBOXYLATE DEAMINASE-RELATED"/>
    <property type="match status" value="1"/>
</dbReference>
<name>A0ABX7QWH9_9GAMM</name>
<comment type="similarity">
    <text evidence="2">Belongs to the ACC deaminase/D-cysteine desulfhydrase family.</text>
</comment>
<dbReference type="EMBL" id="CP071503">
    <property type="protein sequence ID" value="QSX35016.1"/>
    <property type="molecule type" value="Genomic_DNA"/>
</dbReference>
<sequence length="304" mass="34084">MKLANSPVEQIHVAGHDVFIKRDDLLHPQFSGNKARKFLYFYEQDFPTVKKVLGYGSAQANSLYSMAALCQLKGWQLEFYVDHLPQLLLANPSGNYAAALALGAKVLPAPVSGGEQIASYLQQLAANDPECLFIEEGGRMAEAEYGVAKLAEEIADWYQAEQLSQLALFLPSGTGTTALFLAKYFKQHELAIEVFTCPVVGDAAYLQQQFDQLCANRQWHPTIVAPAKKYHFGKCYRDFLTLWRLLNQTGVTFELLYDPLGWMTLLQTAPTLAMPLMYLHQGGLLGNSSMLPRYQRKYPQLFSD</sequence>
<dbReference type="InterPro" id="IPR036052">
    <property type="entry name" value="TrpB-like_PALP_sf"/>
</dbReference>
<dbReference type="Gene3D" id="3.40.50.1100">
    <property type="match status" value="1"/>
</dbReference>
<dbReference type="RefSeq" id="WP_207356212.1">
    <property type="nucleotide sequence ID" value="NZ_CP071503.1"/>
</dbReference>
<proteinExistence type="inferred from homology"/>
<accession>A0ABX7QWH9</accession>
<dbReference type="Pfam" id="PF00291">
    <property type="entry name" value="PALP"/>
    <property type="match status" value="1"/>
</dbReference>
<dbReference type="SUPFAM" id="SSF53686">
    <property type="entry name" value="Tryptophan synthase beta subunit-like PLP-dependent enzymes"/>
    <property type="match status" value="1"/>
</dbReference>
<reference evidence="5 6" key="1">
    <citation type="submission" date="2021-03" db="EMBL/GenBank/DDBJ databases">
        <title>Novel species identification of genus Shewanella.</title>
        <authorList>
            <person name="Liu G."/>
            <person name="Zhang Q."/>
        </authorList>
    </citation>
    <scope>NUCLEOTIDE SEQUENCE [LARGE SCALE GENOMIC DNA]</scope>
    <source>
        <strain evidence="5 6">FJAT-51800</strain>
    </source>
</reference>
<evidence type="ECO:0000256" key="1">
    <source>
        <dbReference type="ARBA" id="ARBA00001933"/>
    </source>
</evidence>